<protein>
    <submittedName>
        <fullName evidence="1">Uncharacterized protein</fullName>
    </submittedName>
</protein>
<accession>A0A3E0VCJ0</accession>
<dbReference type="Proteomes" id="UP000256709">
    <property type="component" value="Unassembled WGS sequence"/>
</dbReference>
<comment type="caution">
    <text evidence="1">The sequence shown here is derived from an EMBL/GenBank/DDBJ whole genome shotgun (WGS) entry which is preliminary data.</text>
</comment>
<dbReference type="EMBL" id="NBXA01000031">
    <property type="protein sequence ID" value="RFA07110.1"/>
    <property type="molecule type" value="Genomic_DNA"/>
</dbReference>
<dbReference type="AlphaFoldDB" id="A0A3E0VCJ0"/>
<dbReference type="Pfam" id="PF12831">
    <property type="entry name" value="FAD_oxidored"/>
    <property type="match status" value="1"/>
</dbReference>
<proteinExistence type="predicted"/>
<reference evidence="1 2" key="1">
    <citation type="submission" date="2017-04" db="EMBL/GenBank/DDBJ databases">
        <title>Comparative genome analysis of Subtercola boreus.</title>
        <authorList>
            <person name="Cho Y.-J."/>
            <person name="Cho A."/>
            <person name="Kim O.-S."/>
            <person name="Lee J.-I."/>
        </authorList>
    </citation>
    <scope>NUCLEOTIDE SEQUENCE [LARGE SCALE GENOMIC DNA]</scope>
    <source>
        <strain evidence="1 2">P27444</strain>
    </source>
</reference>
<organism evidence="1 2">
    <name type="scientific">Subtercola boreus</name>
    <dbReference type="NCBI Taxonomy" id="120213"/>
    <lineage>
        <taxon>Bacteria</taxon>
        <taxon>Bacillati</taxon>
        <taxon>Actinomycetota</taxon>
        <taxon>Actinomycetes</taxon>
        <taxon>Micrococcales</taxon>
        <taxon>Microbacteriaceae</taxon>
        <taxon>Subtercola</taxon>
    </lineage>
</organism>
<sequence>MSCGDQRYRDTVGVGHYYWIDRHATTGGSAGGGGLPEPFEIPLGSLIPQRVRNLLPAAKNIGTTRISNSSYRLQPVEWSIGGLSELSLCSASTGACSRLTSDRMTGS</sequence>
<evidence type="ECO:0000313" key="2">
    <source>
        <dbReference type="Proteomes" id="UP000256709"/>
    </source>
</evidence>
<evidence type="ECO:0000313" key="1">
    <source>
        <dbReference type="EMBL" id="RFA07110.1"/>
    </source>
</evidence>
<dbReference type="RefSeq" id="WP_216364278.1">
    <property type="nucleotide sequence ID" value="NZ_NBXA01000031.1"/>
</dbReference>
<gene>
    <name evidence="1" type="ORF">B7R21_16755</name>
</gene>
<name>A0A3E0VCJ0_9MICO</name>